<reference evidence="2" key="1">
    <citation type="submission" date="2015-03" db="EMBL/GenBank/DDBJ databases">
        <authorList>
            <consortium name="Pathogen Informatics"/>
        </authorList>
    </citation>
    <scope>NUCLEOTIDE SEQUENCE [LARGE SCALE GENOMIC DNA]</scope>
    <source>
        <strain evidence="2">NCTC11134</strain>
        <plasmid evidence="2">2</plasmid>
    </source>
</reference>
<sequence>MAELDYAFVADFATVEGGKLTAVGASYTMVAVSTFPVQHAFAVAGRVRAPEETETIEVSITVKPPREAPEVIMRGTLLSHRNHVTVYDGKIGIVFAAQNVIQLTGPGLVEVFVDVDGQRERRLAFEVLKS</sequence>
<dbReference type="InterPro" id="IPR054221">
    <property type="entry name" value="DUF6941"/>
</dbReference>
<dbReference type="EMBL" id="LN868939">
    <property type="protein sequence ID" value="CRY84383.1"/>
    <property type="molecule type" value="Genomic_DNA"/>
</dbReference>
<evidence type="ECO:0000313" key="1">
    <source>
        <dbReference type="EMBL" id="CRY84383.1"/>
    </source>
</evidence>
<dbReference type="RefSeq" id="WP_060594996.1">
    <property type="nucleotide sequence ID" value="NZ_CP031418.1"/>
</dbReference>
<geneLocation type="plasmid" evidence="1">
    <name>2</name>
</geneLocation>
<dbReference type="KEGG" id="nfr:ERS450000_06011"/>
<keyword evidence="1" id="KW-0614">Plasmid</keyword>
<name>A0A0H5PAC3_NOCFR</name>
<gene>
    <name evidence="1" type="ORF">ERS450000_06011</name>
</gene>
<proteinExistence type="predicted"/>
<organism evidence="1 2">
    <name type="scientific">Nocardia farcinica</name>
    <dbReference type="NCBI Taxonomy" id="37329"/>
    <lineage>
        <taxon>Bacteria</taxon>
        <taxon>Bacillati</taxon>
        <taxon>Actinomycetota</taxon>
        <taxon>Actinomycetes</taxon>
        <taxon>Mycobacteriales</taxon>
        <taxon>Nocardiaceae</taxon>
        <taxon>Nocardia</taxon>
    </lineage>
</organism>
<accession>A0A0H5PAC3</accession>
<dbReference type="Pfam" id="PF22091">
    <property type="entry name" value="DUF6941"/>
    <property type="match status" value="1"/>
</dbReference>
<protein>
    <submittedName>
        <fullName evidence="1">Uncharacterized protein</fullName>
    </submittedName>
</protein>
<dbReference type="AlphaFoldDB" id="A0A0H5PAC3"/>
<evidence type="ECO:0000313" key="2">
    <source>
        <dbReference type="Proteomes" id="UP000057820"/>
    </source>
</evidence>
<dbReference type="Proteomes" id="UP000057820">
    <property type="component" value="Plasmid 2"/>
</dbReference>